<accession>A0ABS6L345</accession>
<protein>
    <submittedName>
        <fullName evidence="4">NirD/YgiW/YdeI family stress tolerance protein</fullName>
    </submittedName>
</protein>
<keyword evidence="1 3" id="KW-0732">Signal</keyword>
<reference evidence="4 5" key="1">
    <citation type="submission" date="2021-03" db="EMBL/GenBank/DDBJ databases">
        <title>Five novel Rahnella species.</title>
        <authorList>
            <person name="Brady C."/>
            <person name="Asselin J."/>
            <person name="Beer S."/>
            <person name="Bruberg M.B."/>
            <person name="Crampton B."/>
            <person name="Venter S."/>
            <person name="Arnold D."/>
            <person name="Denman S."/>
        </authorList>
    </citation>
    <scope>NUCLEOTIDE SEQUENCE [LARGE SCALE GENOMIC DNA]</scope>
    <source>
        <strain evidence="4 5">L72c</strain>
    </source>
</reference>
<dbReference type="Proteomes" id="UP000699865">
    <property type="component" value="Unassembled WGS sequence"/>
</dbReference>
<dbReference type="PANTHER" id="PTHR36571">
    <property type="entry name" value="PROTEIN YGIW"/>
    <property type="match status" value="1"/>
</dbReference>
<feature type="chain" id="PRO_5045444147" evidence="3">
    <location>
        <begin position="22"/>
        <end position="133"/>
    </location>
</feature>
<name>A0ABS6L345_9GAMM</name>
<evidence type="ECO:0000313" key="4">
    <source>
        <dbReference type="EMBL" id="MBU9836163.1"/>
    </source>
</evidence>
<dbReference type="EMBL" id="JAFMOU010000069">
    <property type="protein sequence ID" value="MBU9836163.1"/>
    <property type="molecule type" value="Genomic_DNA"/>
</dbReference>
<organism evidence="4 5">
    <name type="scientific">Rahnella perminowiae</name>
    <dbReference type="NCBI Taxonomy" id="2816244"/>
    <lineage>
        <taxon>Bacteria</taxon>
        <taxon>Pseudomonadati</taxon>
        <taxon>Pseudomonadota</taxon>
        <taxon>Gammaproteobacteria</taxon>
        <taxon>Enterobacterales</taxon>
        <taxon>Yersiniaceae</taxon>
        <taxon>Rahnella</taxon>
    </lineage>
</organism>
<evidence type="ECO:0000313" key="5">
    <source>
        <dbReference type="Proteomes" id="UP000699865"/>
    </source>
</evidence>
<feature type="region of interest" description="Disordered" evidence="2">
    <location>
        <begin position="24"/>
        <end position="56"/>
    </location>
</feature>
<comment type="caution">
    <text evidence="4">The sequence shown here is derived from an EMBL/GenBank/DDBJ whole genome shotgun (WGS) entry which is preliminary data.</text>
</comment>
<proteinExistence type="predicted"/>
<feature type="compositionally biased region" description="Basic and acidic residues" evidence="2">
    <location>
        <begin position="40"/>
        <end position="51"/>
    </location>
</feature>
<dbReference type="Pfam" id="PF04076">
    <property type="entry name" value="BOF"/>
    <property type="match status" value="1"/>
</dbReference>
<evidence type="ECO:0000256" key="2">
    <source>
        <dbReference type="SAM" id="MobiDB-lite"/>
    </source>
</evidence>
<evidence type="ECO:0000256" key="1">
    <source>
        <dbReference type="ARBA" id="ARBA00022729"/>
    </source>
</evidence>
<dbReference type="SUPFAM" id="SSF101756">
    <property type="entry name" value="Hypothetical protein YgiW"/>
    <property type="match status" value="1"/>
</dbReference>
<evidence type="ECO:0000256" key="3">
    <source>
        <dbReference type="SAM" id="SignalP"/>
    </source>
</evidence>
<feature type="signal peptide" evidence="3">
    <location>
        <begin position="1"/>
        <end position="21"/>
    </location>
</feature>
<gene>
    <name evidence="4" type="ORF">J1786_15260</name>
</gene>
<keyword evidence="5" id="KW-1185">Reference proteome</keyword>
<dbReference type="Gene3D" id="2.40.50.200">
    <property type="entry name" value="Bacterial OB-fold"/>
    <property type="match status" value="1"/>
</dbReference>
<sequence length="133" mass="14820">MMKSWIIILLAAFAINTQAMADTGGGFKSDDTPPPQQKQDSGKRGTQDAHENNVANIQKTQSLNWVTIEGYLIKKTGEDTYIFRDKTGTMNVFIKKSAWEGQEITPADLVSLSGRTEKKGHEIVLNAEHLRKQ</sequence>
<dbReference type="PANTHER" id="PTHR36571:SF2">
    <property type="entry name" value="PERIPLASMIC PROTEIN"/>
    <property type="match status" value="1"/>
</dbReference>
<dbReference type="InterPro" id="IPR005220">
    <property type="entry name" value="CarO-like"/>
</dbReference>
<dbReference type="RefSeq" id="WP_165383683.1">
    <property type="nucleotide sequence ID" value="NZ_JAFMOS010000616.1"/>
</dbReference>
<dbReference type="InterPro" id="IPR036700">
    <property type="entry name" value="BOBF_sf"/>
</dbReference>
<dbReference type="NCBIfam" id="NF033674">
    <property type="entry name" value="stress_OB_fold"/>
    <property type="match status" value="1"/>
</dbReference>